<keyword evidence="1" id="KW-0238">DNA-binding</keyword>
<gene>
    <name evidence="2" type="ORF">C7383_11469</name>
</gene>
<evidence type="ECO:0000313" key="2">
    <source>
        <dbReference type="EMBL" id="PWJ73101.1"/>
    </source>
</evidence>
<evidence type="ECO:0000256" key="1">
    <source>
        <dbReference type="ARBA" id="ARBA00023125"/>
    </source>
</evidence>
<evidence type="ECO:0000313" key="3">
    <source>
        <dbReference type="Proteomes" id="UP000245412"/>
    </source>
</evidence>
<dbReference type="InterPro" id="IPR036390">
    <property type="entry name" value="WH_DNA-bd_sf"/>
</dbReference>
<dbReference type="SUPFAM" id="SSF46785">
    <property type="entry name" value="Winged helix' DNA-binding domain"/>
    <property type="match status" value="1"/>
</dbReference>
<organism evidence="2 3">
    <name type="scientific">Murimonas intestini</name>
    <dbReference type="NCBI Taxonomy" id="1337051"/>
    <lineage>
        <taxon>Bacteria</taxon>
        <taxon>Bacillati</taxon>
        <taxon>Bacillota</taxon>
        <taxon>Clostridia</taxon>
        <taxon>Lachnospirales</taxon>
        <taxon>Lachnospiraceae</taxon>
        <taxon>Murimonas</taxon>
    </lineage>
</organism>
<dbReference type="GO" id="GO:0005829">
    <property type="term" value="C:cytosol"/>
    <property type="evidence" value="ECO:0007669"/>
    <property type="project" value="TreeGrafter"/>
</dbReference>
<dbReference type="InterPro" id="IPR036388">
    <property type="entry name" value="WH-like_DNA-bd_sf"/>
</dbReference>
<dbReference type="PROSITE" id="PS51197">
    <property type="entry name" value="HTH_RRF2_2"/>
    <property type="match status" value="1"/>
</dbReference>
<dbReference type="InterPro" id="IPR030489">
    <property type="entry name" value="TR_Rrf2-type_CS"/>
</dbReference>
<dbReference type="PANTHER" id="PTHR33221:SF5">
    <property type="entry name" value="HTH-TYPE TRANSCRIPTIONAL REGULATOR ISCR"/>
    <property type="match status" value="1"/>
</dbReference>
<dbReference type="Pfam" id="PF02082">
    <property type="entry name" value="Rrf2"/>
    <property type="match status" value="1"/>
</dbReference>
<proteinExistence type="predicted"/>
<comment type="caution">
    <text evidence="2">The sequence shown here is derived from an EMBL/GenBank/DDBJ whole genome shotgun (WGS) entry which is preliminary data.</text>
</comment>
<dbReference type="Gene3D" id="1.10.10.10">
    <property type="entry name" value="Winged helix-like DNA-binding domain superfamily/Winged helix DNA-binding domain"/>
    <property type="match status" value="1"/>
</dbReference>
<dbReference type="InterPro" id="IPR000944">
    <property type="entry name" value="Tscrpt_reg_Rrf2"/>
</dbReference>
<dbReference type="PANTHER" id="PTHR33221">
    <property type="entry name" value="WINGED HELIX-TURN-HELIX TRANSCRIPTIONAL REGULATOR, RRF2 FAMILY"/>
    <property type="match status" value="1"/>
</dbReference>
<dbReference type="AlphaFoldDB" id="A0AB73T032"/>
<dbReference type="GO" id="GO:0003677">
    <property type="term" value="F:DNA binding"/>
    <property type="evidence" value="ECO:0007669"/>
    <property type="project" value="UniProtKB-KW"/>
</dbReference>
<dbReference type="NCBIfam" id="TIGR00738">
    <property type="entry name" value="rrf2_super"/>
    <property type="match status" value="1"/>
</dbReference>
<reference evidence="2 3" key="1">
    <citation type="submission" date="2018-05" db="EMBL/GenBank/DDBJ databases">
        <authorList>
            <person name="Goeker M."/>
            <person name="Huntemann M."/>
            <person name="Clum A."/>
            <person name="Pillay M."/>
            <person name="Palaniappan K."/>
            <person name="Varghese N."/>
            <person name="Mikhailova N."/>
            <person name="Stamatis D."/>
            <person name="Reddy T."/>
            <person name="Daum C."/>
            <person name="Shapiro N."/>
            <person name="Ivanova N."/>
            <person name="Kyrpides N."/>
            <person name="Woyke T."/>
        </authorList>
    </citation>
    <scope>NUCLEOTIDE SEQUENCE [LARGE SCALE GENOMIC DNA]</scope>
    <source>
        <strain evidence="2 3">DSM 26524</strain>
    </source>
</reference>
<dbReference type="GO" id="GO:0003700">
    <property type="term" value="F:DNA-binding transcription factor activity"/>
    <property type="evidence" value="ECO:0007669"/>
    <property type="project" value="TreeGrafter"/>
</dbReference>
<dbReference type="PROSITE" id="PS01332">
    <property type="entry name" value="HTH_RRF2_1"/>
    <property type="match status" value="1"/>
</dbReference>
<dbReference type="RefSeq" id="WP_109747963.1">
    <property type="nucleotide sequence ID" value="NZ_CABJAT010000008.1"/>
</dbReference>
<dbReference type="Proteomes" id="UP000245412">
    <property type="component" value="Unassembled WGS sequence"/>
</dbReference>
<keyword evidence="3" id="KW-1185">Reference proteome</keyword>
<protein>
    <submittedName>
        <fullName evidence="2">BadM/Rrf2 family transcriptional regulator</fullName>
    </submittedName>
</protein>
<sequence length="147" mass="16651">MKISTKGRYGLRALVDLAANGDNTTVSLVSVAQRQKISLNYLEQVFATLRKAGIVKSVKGAQGGYMLSKRPEEICLGDILTALEGRFSIVDEPESEKADDNLRKTLNEMVWDRINDSVNQFLEERTLAELVENYRRLNMQEGNMYYI</sequence>
<dbReference type="EMBL" id="QGGY01000014">
    <property type="protein sequence ID" value="PWJ73101.1"/>
    <property type="molecule type" value="Genomic_DNA"/>
</dbReference>
<name>A0AB73T032_9FIRM</name>
<accession>A0AB73T032</accession>